<reference evidence="2 3" key="1">
    <citation type="journal article" date="2019" name="Int. J. Syst. Evol. Microbiol.">
        <title>The Global Catalogue of Microorganisms (GCM) 10K type strain sequencing project: providing services to taxonomists for standard genome sequencing and annotation.</title>
        <authorList>
            <consortium name="The Broad Institute Genomics Platform"/>
            <consortium name="The Broad Institute Genome Sequencing Center for Infectious Disease"/>
            <person name="Wu L."/>
            <person name="Ma J."/>
        </authorList>
    </citation>
    <scope>NUCLEOTIDE SEQUENCE [LARGE SCALE GENOMIC DNA]</scope>
    <source>
        <strain evidence="2 3">JCM 16221</strain>
    </source>
</reference>
<feature type="region of interest" description="Disordered" evidence="1">
    <location>
        <begin position="1"/>
        <end position="69"/>
    </location>
</feature>
<keyword evidence="3" id="KW-1185">Reference proteome</keyword>
<feature type="compositionally biased region" description="Pro residues" evidence="1">
    <location>
        <begin position="22"/>
        <end position="42"/>
    </location>
</feature>
<comment type="caution">
    <text evidence="2">The sequence shown here is derived from an EMBL/GenBank/DDBJ whole genome shotgun (WGS) entry which is preliminary data.</text>
</comment>
<gene>
    <name evidence="2" type="ORF">GCM10009854_07050</name>
</gene>
<proteinExistence type="predicted"/>
<dbReference type="Proteomes" id="UP001501218">
    <property type="component" value="Unassembled WGS sequence"/>
</dbReference>
<evidence type="ECO:0000313" key="3">
    <source>
        <dbReference type="Proteomes" id="UP001501218"/>
    </source>
</evidence>
<protein>
    <submittedName>
        <fullName evidence="2">Uncharacterized protein</fullName>
    </submittedName>
</protein>
<sequence length="87" mass="9047">MIAPPLPVAGPRVRAVSWSGTLPPPETPPETPAETPAGPPAEAPAERTDRLYLPPSLDEAPPSPLAGAGWCREPEVLLRLLEGLAAL</sequence>
<accession>A0ABN3FNT4</accession>
<dbReference type="EMBL" id="BAAARA010000002">
    <property type="protein sequence ID" value="GAA2334101.1"/>
    <property type="molecule type" value="Genomic_DNA"/>
</dbReference>
<name>A0ABN3FNT4_9PSEU</name>
<organism evidence="2 3">
    <name type="scientific">Saccharopolyspora halophila</name>
    <dbReference type="NCBI Taxonomy" id="405551"/>
    <lineage>
        <taxon>Bacteria</taxon>
        <taxon>Bacillati</taxon>
        <taxon>Actinomycetota</taxon>
        <taxon>Actinomycetes</taxon>
        <taxon>Pseudonocardiales</taxon>
        <taxon>Pseudonocardiaceae</taxon>
        <taxon>Saccharopolyspora</taxon>
    </lineage>
</organism>
<evidence type="ECO:0000313" key="2">
    <source>
        <dbReference type="EMBL" id="GAA2334101.1"/>
    </source>
</evidence>
<evidence type="ECO:0000256" key="1">
    <source>
        <dbReference type="SAM" id="MobiDB-lite"/>
    </source>
</evidence>